<dbReference type="InterPro" id="IPR037143">
    <property type="entry name" value="4-PPantetheinyl_Trfase_dom_sf"/>
</dbReference>
<feature type="domain" description="4'-phosphopantetheinyl transferase" evidence="3">
    <location>
        <begin position="117"/>
        <end position="217"/>
    </location>
</feature>
<accession>A0A0P8DD59</accession>
<dbReference type="Gene3D" id="3.90.470.20">
    <property type="entry name" value="4'-phosphopantetheinyl transferase domain"/>
    <property type="match status" value="2"/>
</dbReference>
<evidence type="ECO:0000259" key="4">
    <source>
        <dbReference type="Pfam" id="PF22624"/>
    </source>
</evidence>
<dbReference type="PANTHER" id="PTHR12215">
    <property type="entry name" value="PHOSPHOPANTETHEINE TRANSFERASE"/>
    <property type="match status" value="1"/>
</dbReference>
<evidence type="ECO:0000313" key="6">
    <source>
        <dbReference type="Proteomes" id="UP000050465"/>
    </source>
</evidence>
<dbReference type="STRING" id="1666911.HLUCCA11_16100"/>
<gene>
    <name evidence="5" type="primary">acpT</name>
    <name evidence="5" type="ORF">HLUCCA11_16100</name>
</gene>
<dbReference type="PANTHER" id="PTHR12215:SF10">
    <property type="entry name" value="L-AMINOADIPATE-SEMIALDEHYDE DEHYDROGENASE-PHOSPHOPANTETHEINYL TRANSFERASE"/>
    <property type="match status" value="1"/>
</dbReference>
<comment type="caution">
    <text evidence="5">The sequence shown here is derived from an EMBL/GenBank/DDBJ whole genome shotgun (WGS) entry which is preliminary data.</text>
</comment>
<name>A0A0P8DD59_9CYAN</name>
<dbReference type="Pfam" id="PF22624">
    <property type="entry name" value="AASDHPPT_N"/>
    <property type="match status" value="1"/>
</dbReference>
<dbReference type="InterPro" id="IPR050559">
    <property type="entry name" value="P-Pant_transferase_sf"/>
</dbReference>
<keyword evidence="2 5" id="KW-0808">Transferase</keyword>
<dbReference type="InterPro" id="IPR055066">
    <property type="entry name" value="AASDHPPT_N"/>
</dbReference>
<dbReference type="Proteomes" id="UP000050465">
    <property type="component" value="Unassembled WGS sequence"/>
</dbReference>
<evidence type="ECO:0000256" key="2">
    <source>
        <dbReference type="ARBA" id="ARBA00022679"/>
    </source>
</evidence>
<reference evidence="5 6" key="1">
    <citation type="submission" date="2015-09" db="EMBL/GenBank/DDBJ databases">
        <title>Identification and resolution of microdiversity through metagenomic sequencing of parallel consortia.</title>
        <authorList>
            <person name="Nelson W.C."/>
            <person name="Romine M.F."/>
            <person name="Lindemann S.R."/>
        </authorList>
    </citation>
    <scope>NUCLEOTIDE SEQUENCE [LARGE SCALE GENOMIC DNA]</scope>
    <source>
        <strain evidence="5">Ana</strain>
    </source>
</reference>
<dbReference type="PATRIC" id="fig|1666911.3.peg.894"/>
<evidence type="ECO:0000259" key="3">
    <source>
        <dbReference type="Pfam" id="PF01648"/>
    </source>
</evidence>
<feature type="domain" description="4'-phosphopantetheinyl transferase N-terminal" evidence="4">
    <location>
        <begin position="27"/>
        <end position="111"/>
    </location>
</feature>
<dbReference type="GO" id="GO:0019878">
    <property type="term" value="P:lysine biosynthetic process via aminoadipic acid"/>
    <property type="evidence" value="ECO:0007669"/>
    <property type="project" value="TreeGrafter"/>
</dbReference>
<dbReference type="GO" id="GO:0008897">
    <property type="term" value="F:holo-[acyl-carrier-protein] synthase activity"/>
    <property type="evidence" value="ECO:0007669"/>
    <property type="project" value="InterPro"/>
</dbReference>
<comment type="similarity">
    <text evidence="1">Belongs to the P-Pant transferase superfamily. Gsp/Sfp/HetI/AcpT family.</text>
</comment>
<organism evidence="5 6">
    <name type="scientific">Phormidesmis priestleyi Ana</name>
    <dbReference type="NCBI Taxonomy" id="1666911"/>
    <lineage>
        <taxon>Bacteria</taxon>
        <taxon>Bacillati</taxon>
        <taxon>Cyanobacteriota</taxon>
        <taxon>Cyanophyceae</taxon>
        <taxon>Leptolyngbyales</taxon>
        <taxon>Leptolyngbyaceae</taxon>
        <taxon>Phormidesmis</taxon>
    </lineage>
</organism>
<dbReference type="AlphaFoldDB" id="A0A0P8DD59"/>
<dbReference type="Pfam" id="PF01648">
    <property type="entry name" value="ACPS"/>
    <property type="match status" value="1"/>
</dbReference>
<evidence type="ECO:0000313" key="5">
    <source>
        <dbReference type="EMBL" id="KPQ34111.1"/>
    </source>
</evidence>
<protein>
    <submittedName>
        <fullName evidence="5">4'-phosphopantetheinyl transferase AcpT</fullName>
    </submittedName>
</protein>
<proteinExistence type="inferred from homology"/>
<dbReference type="InterPro" id="IPR008278">
    <property type="entry name" value="4-PPantetheinyl_Trfase_dom"/>
</dbReference>
<evidence type="ECO:0000256" key="1">
    <source>
        <dbReference type="ARBA" id="ARBA00010990"/>
    </source>
</evidence>
<sequence length="243" mass="26669">MNQPTGSALQLWQIPLTVSAATVARYSLCLSADEIARADRFRFAHDRRKFIVARGTLRYLLGGELGRSPQSIRFDYGDYGKPQVSITTVSPSAACGFHFNLSHSGELALCALGGSHRVGVDIEIIKTIQRLESMMSRCLCPEEIAQVAASEDPVRAFLQYWTCKEAYLKAIGKGLSQSMQSVKVQLRPPLLLQVPDRGLASWHLHPVSLPTGYVGAVVVEGTVSLELNEWRHSIPSDFSVTSP</sequence>
<dbReference type="EMBL" id="LJZR01000023">
    <property type="protein sequence ID" value="KPQ34111.1"/>
    <property type="molecule type" value="Genomic_DNA"/>
</dbReference>
<dbReference type="GO" id="GO:0000287">
    <property type="term" value="F:magnesium ion binding"/>
    <property type="evidence" value="ECO:0007669"/>
    <property type="project" value="InterPro"/>
</dbReference>
<dbReference type="GO" id="GO:0005829">
    <property type="term" value="C:cytosol"/>
    <property type="evidence" value="ECO:0007669"/>
    <property type="project" value="TreeGrafter"/>
</dbReference>
<dbReference type="SUPFAM" id="SSF56214">
    <property type="entry name" value="4'-phosphopantetheinyl transferase"/>
    <property type="match status" value="2"/>
</dbReference>